<evidence type="ECO:0008006" key="7">
    <source>
        <dbReference type="Google" id="ProtNLM"/>
    </source>
</evidence>
<dbReference type="GO" id="GO:0009959">
    <property type="term" value="P:negative gravitropism"/>
    <property type="evidence" value="ECO:0007669"/>
    <property type="project" value="InterPro"/>
</dbReference>
<evidence type="ECO:0000259" key="3">
    <source>
        <dbReference type="Pfam" id="PF04859"/>
    </source>
</evidence>
<keyword evidence="6" id="KW-1185">Reference proteome</keyword>
<feature type="domain" description="GIL1/IRKI C-terminal" evidence="4">
    <location>
        <begin position="335"/>
        <end position="391"/>
    </location>
</feature>
<dbReference type="Pfam" id="PF24994">
    <property type="entry name" value="GIL1_IRKI_C"/>
    <property type="match status" value="1"/>
</dbReference>
<dbReference type="GO" id="GO:0009639">
    <property type="term" value="P:response to red or far red light"/>
    <property type="evidence" value="ECO:0007669"/>
    <property type="project" value="InterPro"/>
</dbReference>
<gene>
    <name evidence="5" type="ORF">R3W88_032947</name>
</gene>
<keyword evidence="2" id="KW-0812">Transmembrane</keyword>
<evidence type="ECO:0000256" key="2">
    <source>
        <dbReference type="SAM" id="Phobius"/>
    </source>
</evidence>
<evidence type="ECO:0000259" key="4">
    <source>
        <dbReference type="Pfam" id="PF24994"/>
    </source>
</evidence>
<dbReference type="InterPro" id="IPR040225">
    <property type="entry name" value="GIL1-like"/>
</dbReference>
<proteinExistence type="predicted"/>
<organism evidence="5 6">
    <name type="scientific">Solanum pinnatisectum</name>
    <name type="common">tansyleaf nightshade</name>
    <dbReference type="NCBI Taxonomy" id="50273"/>
    <lineage>
        <taxon>Eukaryota</taxon>
        <taxon>Viridiplantae</taxon>
        <taxon>Streptophyta</taxon>
        <taxon>Embryophyta</taxon>
        <taxon>Tracheophyta</taxon>
        <taxon>Spermatophyta</taxon>
        <taxon>Magnoliopsida</taxon>
        <taxon>eudicotyledons</taxon>
        <taxon>Gunneridae</taxon>
        <taxon>Pentapetalae</taxon>
        <taxon>asterids</taxon>
        <taxon>lamiids</taxon>
        <taxon>Solanales</taxon>
        <taxon>Solanaceae</taxon>
        <taxon>Solanoideae</taxon>
        <taxon>Solaneae</taxon>
        <taxon>Solanum</taxon>
    </lineage>
</organism>
<feature type="transmembrane region" description="Helical" evidence="2">
    <location>
        <begin position="49"/>
        <end position="68"/>
    </location>
</feature>
<dbReference type="PANTHER" id="PTHR31161">
    <property type="entry name" value="PROTEIN GRAVITROPIC IN THE LIGHT 1"/>
    <property type="match status" value="1"/>
</dbReference>
<dbReference type="Proteomes" id="UP001311915">
    <property type="component" value="Unassembled WGS sequence"/>
</dbReference>
<evidence type="ECO:0000313" key="5">
    <source>
        <dbReference type="EMBL" id="KAK4728030.1"/>
    </source>
</evidence>
<name>A0AAV9LU67_9SOLN</name>
<keyword evidence="2" id="KW-1133">Transmembrane helix</keyword>
<dbReference type="InterPro" id="IPR056813">
    <property type="entry name" value="GIL1_IRKI_C"/>
</dbReference>
<reference evidence="5 6" key="1">
    <citation type="submission" date="2023-10" db="EMBL/GenBank/DDBJ databases">
        <title>Genome-Wide Identification Analysis in wild type Solanum Pinnatisectum Reveals Some Genes Defensing Phytophthora Infestans.</title>
        <authorList>
            <person name="Sun C."/>
        </authorList>
    </citation>
    <scope>NUCLEOTIDE SEQUENCE [LARGE SCALE GENOMIC DNA]</scope>
    <source>
        <strain evidence="5">LQN</strain>
        <tissue evidence="5">Leaf</tissue>
    </source>
</reference>
<keyword evidence="2" id="KW-0472">Membrane</keyword>
<evidence type="ECO:0000256" key="1">
    <source>
        <dbReference type="SAM" id="Coils"/>
    </source>
</evidence>
<comment type="caution">
    <text evidence="5">The sequence shown here is derived from an EMBL/GenBank/DDBJ whole genome shotgun (WGS) entry which is preliminary data.</text>
</comment>
<sequence>MDRHVVTPKASKLARAFANVLHIQGRNRRPKSLKNEDKKVKNYIQNEEALLVILFANISAIKVAYALLQYAQSPHDPYFILSADKMIVSELKTLSELKQCYLKDQFDDRSPEITRVIAEIKEQKNILTTYEIMGNKLDSQLKLKDSENIFLREKLDEANKENKLLEKKLSLIDNFHLSKLKMEYVGWDLDAASSSIQPDAIFSKPNDKYYAFESFVCQEMFDDFNDPYFSVHNEEQSKRLDISFNRFLELTSVIPADYLARKPKSTFAIFCGAKYLKLINHKLKKKSLFGNLYHRNLLNSNEYPKTHLFYTFCEMAKHIWLLHCLAFSLSPEASVFQVKKGCRYSDIYMESVNGEEAFLMSNGSSETELRVGFTVIPGFRVVKSVVQCQVYLC</sequence>
<protein>
    <recommendedName>
        <fullName evidence="7">DUF641 domain-containing protein</fullName>
    </recommendedName>
</protein>
<evidence type="ECO:0000313" key="6">
    <source>
        <dbReference type="Proteomes" id="UP001311915"/>
    </source>
</evidence>
<dbReference type="Pfam" id="PF04859">
    <property type="entry name" value="DUF641"/>
    <property type="match status" value="1"/>
</dbReference>
<accession>A0AAV9LU67</accession>
<feature type="domain" description="DUF641" evidence="3">
    <location>
        <begin position="45"/>
        <end position="168"/>
    </location>
</feature>
<dbReference type="InterPro" id="IPR006943">
    <property type="entry name" value="DUF641_pln"/>
</dbReference>
<dbReference type="AlphaFoldDB" id="A0AAV9LU67"/>
<dbReference type="EMBL" id="JAWPEI010000005">
    <property type="protein sequence ID" value="KAK4728030.1"/>
    <property type="molecule type" value="Genomic_DNA"/>
</dbReference>
<keyword evidence="1" id="KW-0175">Coiled coil</keyword>
<feature type="coiled-coil region" evidence="1">
    <location>
        <begin position="141"/>
        <end position="168"/>
    </location>
</feature>